<dbReference type="GO" id="GO:0009252">
    <property type="term" value="P:peptidoglycan biosynthetic process"/>
    <property type="evidence" value="ECO:0007669"/>
    <property type="project" value="UniProtKB-KW"/>
</dbReference>
<organism evidence="23 24">
    <name type="scientific">Paenibacillus xerothermodurans</name>
    <dbReference type="NCBI Taxonomy" id="1977292"/>
    <lineage>
        <taxon>Bacteria</taxon>
        <taxon>Bacillati</taxon>
        <taxon>Bacillota</taxon>
        <taxon>Bacilli</taxon>
        <taxon>Bacillales</taxon>
        <taxon>Paenibacillaceae</taxon>
        <taxon>Paenibacillus</taxon>
    </lineage>
</organism>
<comment type="catalytic activity">
    <reaction evidence="20">
        <text>[GlcNAc-(1-&gt;4)-Mur2Ac(oyl-L-Ala-gamma-D-Glu-L-Lys-D-Ala-D-Ala)](n)-di-trans,octa-cis-undecaprenyl diphosphate + beta-D-GlcNAc-(1-&gt;4)-Mur2Ac(oyl-L-Ala-gamma-D-Glu-L-Lys-D-Ala-D-Ala)-di-trans,octa-cis-undecaprenyl diphosphate = [GlcNAc-(1-&gt;4)-Mur2Ac(oyl-L-Ala-gamma-D-Glu-L-Lys-D-Ala-D-Ala)](n+1)-di-trans,octa-cis-undecaprenyl diphosphate + di-trans,octa-cis-undecaprenyl diphosphate + H(+)</text>
        <dbReference type="Rhea" id="RHEA:23708"/>
        <dbReference type="Rhea" id="RHEA-COMP:9602"/>
        <dbReference type="Rhea" id="RHEA-COMP:9603"/>
        <dbReference type="ChEBI" id="CHEBI:15378"/>
        <dbReference type="ChEBI" id="CHEBI:58405"/>
        <dbReference type="ChEBI" id="CHEBI:60033"/>
        <dbReference type="ChEBI" id="CHEBI:78435"/>
        <dbReference type="EC" id="2.4.99.28"/>
    </reaction>
</comment>
<evidence type="ECO:0000256" key="19">
    <source>
        <dbReference type="ARBA" id="ARBA00044770"/>
    </source>
</evidence>
<proteinExistence type="inferred from homology"/>
<keyword evidence="7 22" id="KW-0812">Transmembrane</keyword>
<dbReference type="NCBIfam" id="TIGR02614">
    <property type="entry name" value="ftsW"/>
    <property type="match status" value="1"/>
</dbReference>
<evidence type="ECO:0000256" key="15">
    <source>
        <dbReference type="ARBA" id="ARBA00033270"/>
    </source>
</evidence>
<dbReference type="RefSeq" id="WP_089198313.1">
    <property type="nucleotide sequence ID" value="NZ_NHRJ02000001.1"/>
</dbReference>
<dbReference type="Pfam" id="PF01098">
    <property type="entry name" value="FTSW_RODA_SPOVE"/>
    <property type="match status" value="1"/>
</dbReference>
<evidence type="ECO:0000256" key="20">
    <source>
        <dbReference type="ARBA" id="ARBA00049902"/>
    </source>
</evidence>
<dbReference type="EMBL" id="NHRJ02000001">
    <property type="protein sequence ID" value="PZE22543.1"/>
    <property type="molecule type" value="Genomic_DNA"/>
</dbReference>
<evidence type="ECO:0000256" key="1">
    <source>
        <dbReference type="ARBA" id="ARBA00004651"/>
    </source>
</evidence>
<evidence type="ECO:0000256" key="10">
    <source>
        <dbReference type="ARBA" id="ARBA00022989"/>
    </source>
</evidence>
<evidence type="ECO:0000256" key="7">
    <source>
        <dbReference type="ARBA" id="ARBA00022692"/>
    </source>
</evidence>
<evidence type="ECO:0000256" key="12">
    <source>
        <dbReference type="ARBA" id="ARBA00023306"/>
    </source>
</evidence>
<name>A0A2W1NVC7_PAEXE</name>
<feature type="transmembrane region" description="Helical" evidence="22">
    <location>
        <begin position="171"/>
        <end position="188"/>
    </location>
</feature>
<dbReference type="GO" id="GO:0005886">
    <property type="term" value="C:plasma membrane"/>
    <property type="evidence" value="ECO:0007669"/>
    <property type="project" value="UniProtKB-SubCell"/>
</dbReference>
<evidence type="ECO:0000256" key="18">
    <source>
        <dbReference type="ARBA" id="ARBA00041418"/>
    </source>
</evidence>
<feature type="transmembrane region" description="Helical" evidence="22">
    <location>
        <begin position="275"/>
        <end position="301"/>
    </location>
</feature>
<gene>
    <name evidence="23" type="primary">ftsW</name>
    <name evidence="23" type="ORF">CBW46_001820</name>
</gene>
<dbReference type="OrthoDB" id="9812661at2"/>
<keyword evidence="13" id="KW-0961">Cell wall biogenesis/degradation</keyword>
<keyword evidence="8" id="KW-0133">Cell shape</keyword>
<evidence type="ECO:0000256" key="17">
    <source>
        <dbReference type="ARBA" id="ARBA00041185"/>
    </source>
</evidence>
<evidence type="ECO:0000256" key="2">
    <source>
        <dbReference type="ARBA" id="ARBA00004752"/>
    </source>
</evidence>
<comment type="similarity">
    <text evidence="16">Belongs to the SEDS family. FtsW subfamily.</text>
</comment>
<evidence type="ECO:0000256" key="11">
    <source>
        <dbReference type="ARBA" id="ARBA00023136"/>
    </source>
</evidence>
<comment type="pathway">
    <text evidence="2">Cell wall biogenesis; peptidoglycan biosynthesis.</text>
</comment>
<feature type="transmembrane region" description="Helical" evidence="22">
    <location>
        <begin position="81"/>
        <end position="99"/>
    </location>
</feature>
<evidence type="ECO:0000256" key="9">
    <source>
        <dbReference type="ARBA" id="ARBA00022984"/>
    </source>
</evidence>
<dbReference type="EC" id="2.4.99.28" evidence="19"/>
<dbReference type="Proteomes" id="UP000214746">
    <property type="component" value="Unassembled WGS sequence"/>
</dbReference>
<accession>A0A2W1NVC7</accession>
<comment type="function">
    <text evidence="21">Peptidoglycan polymerase that is essential for cell division.</text>
</comment>
<comment type="subcellular location">
    <subcellularLocation>
        <location evidence="1">Cell membrane</location>
        <topology evidence="1">Multi-pass membrane protein</topology>
    </subcellularLocation>
</comment>
<keyword evidence="4" id="KW-0132">Cell division</keyword>
<evidence type="ECO:0000313" key="24">
    <source>
        <dbReference type="Proteomes" id="UP000214746"/>
    </source>
</evidence>
<dbReference type="GO" id="GO:0015648">
    <property type="term" value="F:lipid-linked peptidoglycan transporter activity"/>
    <property type="evidence" value="ECO:0007669"/>
    <property type="project" value="TreeGrafter"/>
</dbReference>
<dbReference type="GO" id="GO:0008955">
    <property type="term" value="F:peptidoglycan glycosyltransferase activity"/>
    <property type="evidence" value="ECO:0007669"/>
    <property type="project" value="UniProtKB-EC"/>
</dbReference>
<dbReference type="GO" id="GO:0032153">
    <property type="term" value="C:cell division site"/>
    <property type="evidence" value="ECO:0007669"/>
    <property type="project" value="TreeGrafter"/>
</dbReference>
<feature type="transmembrane region" description="Helical" evidence="22">
    <location>
        <begin position="56"/>
        <end position="74"/>
    </location>
</feature>
<feature type="transmembrane region" description="Helical" evidence="22">
    <location>
        <begin position="148"/>
        <end position="165"/>
    </location>
</feature>
<keyword evidence="11 22" id="KW-0472">Membrane</keyword>
<evidence type="ECO:0000256" key="13">
    <source>
        <dbReference type="ARBA" id="ARBA00023316"/>
    </source>
</evidence>
<feature type="transmembrane region" description="Helical" evidence="22">
    <location>
        <begin position="313"/>
        <end position="332"/>
    </location>
</feature>
<evidence type="ECO:0000313" key="23">
    <source>
        <dbReference type="EMBL" id="PZE22543.1"/>
    </source>
</evidence>
<evidence type="ECO:0000256" key="5">
    <source>
        <dbReference type="ARBA" id="ARBA00022676"/>
    </source>
</evidence>
<keyword evidence="10 22" id="KW-1133">Transmembrane helix</keyword>
<dbReference type="GO" id="GO:0051301">
    <property type="term" value="P:cell division"/>
    <property type="evidence" value="ECO:0007669"/>
    <property type="project" value="UniProtKB-KW"/>
</dbReference>
<dbReference type="InterPro" id="IPR001182">
    <property type="entry name" value="FtsW/RodA"/>
</dbReference>
<evidence type="ECO:0000256" key="22">
    <source>
        <dbReference type="SAM" id="Phobius"/>
    </source>
</evidence>
<dbReference type="InterPro" id="IPR013437">
    <property type="entry name" value="FtsW"/>
</dbReference>
<evidence type="ECO:0000256" key="6">
    <source>
        <dbReference type="ARBA" id="ARBA00022679"/>
    </source>
</evidence>
<evidence type="ECO:0000256" key="3">
    <source>
        <dbReference type="ARBA" id="ARBA00022475"/>
    </source>
</evidence>
<evidence type="ECO:0000256" key="16">
    <source>
        <dbReference type="ARBA" id="ARBA00038053"/>
    </source>
</evidence>
<sequence>MTPQKRGTPDFLLLFLTFLLVSFGLAMVFSASMSYYYDVKTATMLNDPSSLAIRQAAWIAVGTVAMFFFMNIDYRKIKKWIGPAFVIVVIILLLVPVVGKEVNGATSWIEMGPLGNIQPSEFAKLAVILYLAALISKKEDKMLNFKRGLLPGLAIVVFISGLIMLQPDLGSTAILVLSSLIVIIVGGANLKHIFYLGTAGAALASVVIAAAMLKPERSYRIARLTAFLDPSADPSDTGYQLMQSLYAFGHGGITGAGFGQGIQKLHYLPEAHTDFIFSIIGEELGFIGAAIFALVYLAFLWRGVLVALRCKEMFGTLVSIGIIGMIGVQALINLGGVTSSIPLTGVTLPLISYGGSSMLITLASLGILLSISREYNKPEKEKNKRA</sequence>
<evidence type="ECO:0000256" key="4">
    <source>
        <dbReference type="ARBA" id="ARBA00022618"/>
    </source>
</evidence>
<evidence type="ECO:0000256" key="21">
    <source>
        <dbReference type="ARBA" id="ARBA00049966"/>
    </source>
</evidence>
<dbReference type="PANTHER" id="PTHR30474">
    <property type="entry name" value="CELL CYCLE PROTEIN"/>
    <property type="match status" value="1"/>
</dbReference>
<keyword evidence="5" id="KW-0328">Glycosyltransferase</keyword>
<feature type="transmembrane region" description="Helical" evidence="22">
    <location>
        <begin position="193"/>
        <end position="213"/>
    </location>
</feature>
<dbReference type="AlphaFoldDB" id="A0A2W1NVC7"/>
<dbReference type="PANTHER" id="PTHR30474:SF2">
    <property type="entry name" value="PEPTIDOGLYCAN GLYCOSYLTRANSFERASE FTSW-RELATED"/>
    <property type="match status" value="1"/>
</dbReference>
<protein>
    <recommendedName>
        <fullName evidence="17">Probable peptidoglycan glycosyltransferase FtsW</fullName>
        <ecNumber evidence="19">2.4.99.28</ecNumber>
    </recommendedName>
    <alternativeName>
        <fullName evidence="18">Cell division protein FtsW</fullName>
    </alternativeName>
    <alternativeName>
        <fullName evidence="15">Cell wall polymerase</fullName>
    </alternativeName>
    <alternativeName>
        <fullName evidence="14">Peptidoglycan polymerase</fullName>
    </alternativeName>
</protein>
<keyword evidence="3" id="KW-1003">Cell membrane</keyword>
<feature type="transmembrane region" description="Helical" evidence="22">
    <location>
        <begin position="352"/>
        <end position="372"/>
    </location>
</feature>
<evidence type="ECO:0000256" key="14">
    <source>
        <dbReference type="ARBA" id="ARBA00032370"/>
    </source>
</evidence>
<keyword evidence="24" id="KW-1185">Reference proteome</keyword>
<feature type="transmembrane region" description="Helical" evidence="22">
    <location>
        <begin position="119"/>
        <end position="136"/>
    </location>
</feature>
<evidence type="ECO:0000256" key="8">
    <source>
        <dbReference type="ARBA" id="ARBA00022960"/>
    </source>
</evidence>
<dbReference type="GO" id="GO:0071555">
    <property type="term" value="P:cell wall organization"/>
    <property type="evidence" value="ECO:0007669"/>
    <property type="project" value="UniProtKB-KW"/>
</dbReference>
<dbReference type="GO" id="GO:0008360">
    <property type="term" value="P:regulation of cell shape"/>
    <property type="evidence" value="ECO:0007669"/>
    <property type="project" value="UniProtKB-KW"/>
</dbReference>
<keyword evidence="9" id="KW-0573">Peptidoglycan synthesis</keyword>
<keyword evidence="12" id="KW-0131">Cell cycle</keyword>
<reference evidence="23" key="1">
    <citation type="submission" date="2018-06" db="EMBL/GenBank/DDBJ databases">
        <title>Paenibacillus xerothermodurans sp. nov. an extremely dry heat resistant spore forming bacterium isolated from the soil of Cape Canaveral, Florida.</title>
        <authorList>
            <person name="Seuylemezian A."/>
            <person name="Kaur N."/>
            <person name="Patil P."/>
            <person name="Patil P."/>
            <person name="Mayilraj S."/>
            <person name="Vaishampayan P."/>
        </authorList>
    </citation>
    <scope>NUCLEOTIDE SEQUENCE [LARGE SCALE GENOMIC DNA]</scope>
    <source>
        <strain evidence="23">ATCC 27380</strain>
    </source>
</reference>
<feature type="transmembrane region" description="Helical" evidence="22">
    <location>
        <begin position="12"/>
        <end position="36"/>
    </location>
</feature>
<keyword evidence="6" id="KW-0808">Transferase</keyword>
<comment type="caution">
    <text evidence="23">The sequence shown here is derived from an EMBL/GenBank/DDBJ whole genome shotgun (WGS) entry which is preliminary data.</text>
</comment>